<organism evidence="2 3">
    <name type="scientific">Varibaculum cambriense</name>
    <dbReference type="NCBI Taxonomy" id="184870"/>
    <lineage>
        <taxon>Bacteria</taxon>
        <taxon>Bacillati</taxon>
        <taxon>Actinomycetota</taxon>
        <taxon>Actinomycetes</taxon>
        <taxon>Actinomycetales</taxon>
        <taxon>Actinomycetaceae</taxon>
        <taxon>Varibaculum</taxon>
    </lineage>
</organism>
<feature type="region of interest" description="Disordered" evidence="1">
    <location>
        <begin position="84"/>
        <end position="137"/>
    </location>
</feature>
<evidence type="ECO:0000313" key="3">
    <source>
        <dbReference type="Proteomes" id="UP000070572"/>
    </source>
</evidence>
<evidence type="ECO:0008006" key="4">
    <source>
        <dbReference type="Google" id="ProtNLM"/>
    </source>
</evidence>
<dbReference type="GeneID" id="78353160"/>
<dbReference type="Proteomes" id="UP000070572">
    <property type="component" value="Unassembled WGS sequence"/>
</dbReference>
<reference evidence="2 3" key="1">
    <citation type="submission" date="2016-01" db="EMBL/GenBank/DDBJ databases">
        <authorList>
            <person name="Mitreva M."/>
            <person name="Pepin K.H."/>
            <person name="Mihindukulasuriya K.A."/>
            <person name="Fulton R."/>
            <person name="Fronick C."/>
            <person name="O'Laughlin M."/>
            <person name="Miner T."/>
            <person name="Herter B."/>
            <person name="Rosa B.A."/>
            <person name="Cordes M."/>
            <person name="Tomlinson C."/>
            <person name="Wollam A."/>
            <person name="Palsikar V.B."/>
            <person name="Mardis E.R."/>
            <person name="Wilson R.K."/>
        </authorList>
    </citation>
    <scope>NUCLEOTIDE SEQUENCE [LARGE SCALE GENOMIC DNA]</scope>
    <source>
        <strain evidence="2 3">DNF00696</strain>
    </source>
</reference>
<comment type="caution">
    <text evidence="2">The sequence shown here is derived from an EMBL/GenBank/DDBJ whole genome shotgun (WGS) entry which is preliminary data.</text>
</comment>
<protein>
    <recommendedName>
        <fullName evidence="4">DNA primase</fullName>
    </recommendedName>
</protein>
<evidence type="ECO:0000313" key="2">
    <source>
        <dbReference type="EMBL" id="KXB80310.1"/>
    </source>
</evidence>
<feature type="compositionally biased region" description="Acidic residues" evidence="1">
    <location>
        <begin position="92"/>
        <end position="137"/>
    </location>
</feature>
<evidence type="ECO:0000256" key="1">
    <source>
        <dbReference type="SAM" id="MobiDB-lite"/>
    </source>
</evidence>
<sequence length="137" mass="15506">MADRLQITFDNFVGALQAHLEAARGAEDPDCDPQVARAGEKLEAAFSAYDEALYSQLGCDLPLDIFEDEDIDSESLFDHVDQVLQADGSGYQDEDEDYDFDDDDEDEENGDDLLDEPEEILDEEYDFDEDDEDDEDD</sequence>
<gene>
    <name evidence="2" type="ORF">HMPREF1862_01300</name>
</gene>
<dbReference type="RefSeq" id="WP_022863932.1">
    <property type="nucleotide sequence ID" value="NZ_KQ960683.1"/>
</dbReference>
<proteinExistence type="predicted"/>
<dbReference type="EMBL" id="LSDN01000016">
    <property type="protein sequence ID" value="KXB80310.1"/>
    <property type="molecule type" value="Genomic_DNA"/>
</dbReference>
<accession>A0AB34WYI9</accession>
<dbReference type="AlphaFoldDB" id="A0AB34WYI9"/>
<name>A0AB34WYI9_9ACTO</name>